<accession>A0ABV4QPP9</accession>
<sequence length="151" mass="16381">MVKTLLLAALVPNVPALRALTAGRLAALNHGSIVTMLPGQDRVMVAKTLRDLAGEFGEFQVSGGDDPMVEVSLIRVDTAGILRSVSNVDDAAAKRRLVKAMLWKEFEAQDKGEFVTTRPIIWKGTERIVELVFGNVRDRERLPDASCAPAA</sequence>
<keyword evidence="2" id="KW-1185">Reference proteome</keyword>
<organism evidence="1 2">
    <name type="scientific">Actinomadura chokoriensis</name>
    <dbReference type="NCBI Taxonomy" id="454156"/>
    <lineage>
        <taxon>Bacteria</taxon>
        <taxon>Bacillati</taxon>
        <taxon>Actinomycetota</taxon>
        <taxon>Actinomycetes</taxon>
        <taxon>Streptosporangiales</taxon>
        <taxon>Thermomonosporaceae</taxon>
        <taxon>Actinomadura</taxon>
    </lineage>
</organism>
<dbReference type="EMBL" id="JAXCEH010000001">
    <property type="protein sequence ID" value="MFA1552580.1"/>
    <property type="molecule type" value="Genomic_DNA"/>
</dbReference>
<evidence type="ECO:0000313" key="2">
    <source>
        <dbReference type="Proteomes" id="UP001569904"/>
    </source>
</evidence>
<dbReference type="RefSeq" id="WP_371938849.1">
    <property type="nucleotide sequence ID" value="NZ_JAXCEH010000001.1"/>
</dbReference>
<comment type="caution">
    <text evidence="1">The sequence shown here is derived from an EMBL/GenBank/DDBJ whole genome shotgun (WGS) entry which is preliminary data.</text>
</comment>
<protein>
    <submittedName>
        <fullName evidence="1">Uncharacterized protein</fullName>
    </submittedName>
</protein>
<reference evidence="1 2" key="1">
    <citation type="submission" date="2023-11" db="EMBL/GenBank/DDBJ databases">
        <title>Actinomadura monticuli sp. nov., isolated from volcanic ash.</title>
        <authorList>
            <person name="Lee S.D."/>
            <person name="Yang H."/>
            <person name="Kim I.S."/>
        </authorList>
    </citation>
    <scope>NUCLEOTIDE SEQUENCE [LARGE SCALE GENOMIC DNA]</scope>
    <source>
        <strain evidence="1 2">DSM 45346</strain>
    </source>
</reference>
<name>A0ABV4QPP9_9ACTN</name>
<proteinExistence type="predicted"/>
<dbReference type="Proteomes" id="UP001569904">
    <property type="component" value="Unassembled WGS sequence"/>
</dbReference>
<evidence type="ECO:0000313" key="1">
    <source>
        <dbReference type="EMBL" id="MFA1552580.1"/>
    </source>
</evidence>
<gene>
    <name evidence="1" type="ORF">SM436_02635</name>
</gene>